<evidence type="ECO:0008006" key="3">
    <source>
        <dbReference type="Google" id="ProtNLM"/>
    </source>
</evidence>
<name>A0ABP8XZC6_9MICO</name>
<organism evidence="1 2">
    <name type="scientific">Pedococcus ginsenosidimutans</name>
    <dbReference type="NCBI Taxonomy" id="490570"/>
    <lineage>
        <taxon>Bacteria</taxon>
        <taxon>Bacillati</taxon>
        <taxon>Actinomycetota</taxon>
        <taxon>Actinomycetes</taxon>
        <taxon>Micrococcales</taxon>
        <taxon>Intrasporangiaceae</taxon>
        <taxon>Pedococcus</taxon>
    </lineage>
</organism>
<gene>
    <name evidence="1" type="ORF">GCM10025782_14810</name>
</gene>
<dbReference type="RefSeq" id="WP_345502209.1">
    <property type="nucleotide sequence ID" value="NZ_BAABLO010000004.1"/>
</dbReference>
<reference evidence="2" key="1">
    <citation type="journal article" date="2019" name="Int. J. Syst. Evol. Microbiol.">
        <title>The Global Catalogue of Microorganisms (GCM) 10K type strain sequencing project: providing services to taxonomists for standard genome sequencing and annotation.</title>
        <authorList>
            <consortium name="The Broad Institute Genomics Platform"/>
            <consortium name="The Broad Institute Genome Sequencing Center for Infectious Disease"/>
            <person name="Wu L."/>
            <person name="Ma J."/>
        </authorList>
    </citation>
    <scope>NUCLEOTIDE SEQUENCE [LARGE SCALE GENOMIC DNA]</scope>
    <source>
        <strain evidence="2">JCM 18961</strain>
    </source>
</reference>
<evidence type="ECO:0000313" key="2">
    <source>
        <dbReference type="Proteomes" id="UP001500556"/>
    </source>
</evidence>
<dbReference type="Gene3D" id="2.60.300.12">
    <property type="entry name" value="HesB-like domain"/>
    <property type="match status" value="1"/>
</dbReference>
<keyword evidence="2" id="KW-1185">Reference proteome</keyword>
<proteinExistence type="predicted"/>
<dbReference type="EMBL" id="BAABLO010000004">
    <property type="protein sequence ID" value="GAA4718606.1"/>
    <property type="molecule type" value="Genomic_DNA"/>
</dbReference>
<dbReference type="Proteomes" id="UP001500556">
    <property type="component" value="Unassembled WGS sequence"/>
</dbReference>
<protein>
    <recommendedName>
        <fullName evidence="3">Fe-S cluster assembly protein HesB</fullName>
    </recommendedName>
</protein>
<evidence type="ECO:0000313" key="1">
    <source>
        <dbReference type="EMBL" id="GAA4718606.1"/>
    </source>
</evidence>
<sequence>MLTLTENASTIVKTLVDQTEPGDDAGLRFSQEDPSAGALTVTTAEEALPGDAVVEHDGAKVFLDETAAVALGDQVLDASVDQSGAVQFSIIPAAAPTA</sequence>
<accession>A0ABP8XZC6</accession>
<comment type="caution">
    <text evidence="1">The sequence shown here is derived from an EMBL/GenBank/DDBJ whole genome shotgun (WGS) entry which is preliminary data.</text>
</comment>
<dbReference type="SUPFAM" id="SSF89360">
    <property type="entry name" value="HesB-like domain"/>
    <property type="match status" value="1"/>
</dbReference>
<dbReference type="InterPro" id="IPR035903">
    <property type="entry name" value="HesB-like_dom_sf"/>
</dbReference>